<evidence type="ECO:0000313" key="3">
    <source>
        <dbReference type="EMBL" id="THY77594.1"/>
    </source>
</evidence>
<dbReference type="AlphaFoldDB" id="A0AB38M5K8"/>
<sequence length="211" mass="23909">MSSTLVVHHLRVSQSETIVWLCEELGVAYDLKCYDREQTLLAPEVYKALSPLKTAPVIEDVDTYQPNPEHIKLAESQACVEWISRKKTDQQALGRSLERMAVLLLTAALPKDHPGAKVADSRIEHYLQLIDERLGKSQYLVGDEFTAADLIMVFPLTTMRAFIPVDLSAYSNILRYLKEIGERPAYQRTFEKAETKLKPMLDANPPSLFSM</sequence>
<dbReference type="InterPro" id="IPR036249">
    <property type="entry name" value="Thioredoxin-like_sf"/>
</dbReference>
<dbReference type="SUPFAM" id="SSF47616">
    <property type="entry name" value="GST C-terminal domain-like"/>
    <property type="match status" value="1"/>
</dbReference>
<dbReference type="SUPFAM" id="SSF52833">
    <property type="entry name" value="Thioredoxin-like"/>
    <property type="match status" value="1"/>
</dbReference>
<accession>A0AB38M5K8</accession>
<name>A0AB38M5K8_AURPU</name>
<comment type="caution">
    <text evidence="3">The sequence shown here is derived from an EMBL/GenBank/DDBJ whole genome shotgun (WGS) entry which is preliminary data.</text>
</comment>
<dbReference type="Pfam" id="PF13409">
    <property type="entry name" value="GST_N_2"/>
    <property type="match status" value="1"/>
</dbReference>
<gene>
    <name evidence="3" type="ORF">D6C94_02191</name>
</gene>
<dbReference type="Gene3D" id="1.20.1050.10">
    <property type="match status" value="1"/>
</dbReference>
<dbReference type="InterPro" id="IPR010987">
    <property type="entry name" value="Glutathione-S-Trfase_C-like"/>
</dbReference>
<organism evidence="3 4">
    <name type="scientific">Aureobasidium pullulans</name>
    <name type="common">Black yeast</name>
    <name type="synonym">Pullularia pullulans</name>
    <dbReference type="NCBI Taxonomy" id="5580"/>
    <lineage>
        <taxon>Eukaryota</taxon>
        <taxon>Fungi</taxon>
        <taxon>Dikarya</taxon>
        <taxon>Ascomycota</taxon>
        <taxon>Pezizomycotina</taxon>
        <taxon>Dothideomycetes</taxon>
        <taxon>Dothideomycetidae</taxon>
        <taxon>Dothideales</taxon>
        <taxon>Saccotheciaceae</taxon>
        <taxon>Aureobasidium</taxon>
    </lineage>
</organism>
<comment type="similarity">
    <text evidence="1">Belongs to the GST superfamily.</text>
</comment>
<protein>
    <submittedName>
        <fullName evidence="3">Glutathione S-transferase-like protein</fullName>
    </submittedName>
</protein>
<evidence type="ECO:0000256" key="1">
    <source>
        <dbReference type="ARBA" id="ARBA00007409"/>
    </source>
</evidence>
<dbReference type="PROSITE" id="PS50405">
    <property type="entry name" value="GST_CTER"/>
    <property type="match status" value="1"/>
</dbReference>
<dbReference type="Proteomes" id="UP000305064">
    <property type="component" value="Unassembled WGS sequence"/>
</dbReference>
<evidence type="ECO:0000313" key="4">
    <source>
        <dbReference type="Proteomes" id="UP000305064"/>
    </source>
</evidence>
<reference evidence="3 4" key="1">
    <citation type="submission" date="2018-10" db="EMBL/GenBank/DDBJ databases">
        <title>Fifty Aureobasidium pullulans genomes reveal a recombining polyextremotolerant generalist.</title>
        <authorList>
            <person name="Gostincar C."/>
            <person name="Turk M."/>
            <person name="Zajc J."/>
            <person name="Gunde-Cimerman N."/>
        </authorList>
    </citation>
    <scope>NUCLEOTIDE SEQUENCE [LARGE SCALE GENOMIC DNA]</scope>
    <source>
        <strain evidence="3 4">EXF-4256</strain>
    </source>
</reference>
<dbReference type="EMBL" id="QZBJ01000010">
    <property type="protein sequence ID" value="THY77594.1"/>
    <property type="molecule type" value="Genomic_DNA"/>
</dbReference>
<dbReference type="PANTHER" id="PTHR44051">
    <property type="entry name" value="GLUTATHIONE S-TRANSFERASE-RELATED"/>
    <property type="match status" value="1"/>
</dbReference>
<dbReference type="InterPro" id="IPR004045">
    <property type="entry name" value="Glutathione_S-Trfase_N"/>
</dbReference>
<feature type="domain" description="GST C-terminal" evidence="2">
    <location>
        <begin position="81"/>
        <end position="200"/>
    </location>
</feature>
<proteinExistence type="inferred from homology"/>
<evidence type="ECO:0000259" key="2">
    <source>
        <dbReference type="PROSITE" id="PS50405"/>
    </source>
</evidence>
<dbReference type="CDD" id="cd03046">
    <property type="entry name" value="GST_N_GTT1_like"/>
    <property type="match status" value="1"/>
</dbReference>
<dbReference type="Pfam" id="PF00043">
    <property type="entry name" value="GST_C"/>
    <property type="match status" value="1"/>
</dbReference>
<dbReference type="InterPro" id="IPR004046">
    <property type="entry name" value="GST_C"/>
</dbReference>
<dbReference type="Gene3D" id="3.40.30.10">
    <property type="entry name" value="Glutaredoxin"/>
    <property type="match status" value="1"/>
</dbReference>
<dbReference type="PANTHER" id="PTHR44051:SF9">
    <property type="entry name" value="GLUTATHIONE S-TRANSFERASE 1"/>
    <property type="match status" value="1"/>
</dbReference>
<dbReference type="InterPro" id="IPR036282">
    <property type="entry name" value="Glutathione-S-Trfase_C_sf"/>
</dbReference>